<dbReference type="Proteomes" id="UP000198982">
    <property type="component" value="Unassembled WGS sequence"/>
</dbReference>
<dbReference type="EMBL" id="FNTJ01000003">
    <property type="protein sequence ID" value="SED28108.1"/>
    <property type="molecule type" value="Genomic_DNA"/>
</dbReference>
<name>A0A1H4ZEQ7_9PSED</name>
<keyword evidence="1" id="KW-1133">Transmembrane helix</keyword>
<evidence type="ECO:0000313" key="3">
    <source>
        <dbReference type="Proteomes" id="UP000198982"/>
    </source>
</evidence>
<dbReference type="RefSeq" id="WP_092320638.1">
    <property type="nucleotide sequence ID" value="NZ_FNTJ01000003.1"/>
</dbReference>
<keyword evidence="1" id="KW-0812">Transmembrane</keyword>
<dbReference type="AlphaFoldDB" id="A0A1H4ZEQ7"/>
<gene>
    <name evidence="2" type="ORF">SAMN05216178_6598</name>
</gene>
<sequence>MTTSSQLAVATQSKEELLQSRLRHDIWATAAACLAIVCGVSMGMLKSGMLFGVATVAHVIMAYAFAMIMDSGNQVEGKLRALRRATAPDYSGDQDLKHEACGGL</sequence>
<reference evidence="3" key="1">
    <citation type="submission" date="2016-10" db="EMBL/GenBank/DDBJ databases">
        <authorList>
            <person name="Varghese N."/>
            <person name="Submissions S."/>
        </authorList>
    </citation>
    <scope>NUCLEOTIDE SEQUENCE [LARGE SCALE GENOMIC DNA]</scope>
    <source>
        <strain evidence="3">DSM 9751</strain>
    </source>
</reference>
<keyword evidence="1" id="KW-0472">Membrane</keyword>
<keyword evidence="3" id="KW-1185">Reference proteome</keyword>
<feature type="transmembrane region" description="Helical" evidence="1">
    <location>
        <begin position="50"/>
        <end position="69"/>
    </location>
</feature>
<feature type="transmembrane region" description="Helical" evidence="1">
    <location>
        <begin position="26"/>
        <end position="44"/>
    </location>
</feature>
<organism evidence="2 3">
    <name type="scientific">Pseudomonas saponiphila</name>
    <dbReference type="NCBI Taxonomy" id="556534"/>
    <lineage>
        <taxon>Bacteria</taxon>
        <taxon>Pseudomonadati</taxon>
        <taxon>Pseudomonadota</taxon>
        <taxon>Gammaproteobacteria</taxon>
        <taxon>Pseudomonadales</taxon>
        <taxon>Pseudomonadaceae</taxon>
        <taxon>Pseudomonas</taxon>
    </lineage>
</organism>
<evidence type="ECO:0000313" key="2">
    <source>
        <dbReference type="EMBL" id="SED28108.1"/>
    </source>
</evidence>
<protein>
    <submittedName>
        <fullName evidence="2">Uncharacterized protein</fullName>
    </submittedName>
</protein>
<evidence type="ECO:0000256" key="1">
    <source>
        <dbReference type="SAM" id="Phobius"/>
    </source>
</evidence>
<proteinExistence type="predicted"/>
<accession>A0A1H4ZEQ7</accession>